<accession>A0A8J8NBU6</accession>
<reference evidence="1" key="1">
    <citation type="submission" date="2019-06" db="EMBL/GenBank/DDBJ databases">
        <authorList>
            <person name="Zheng W."/>
        </authorList>
    </citation>
    <scope>NUCLEOTIDE SEQUENCE</scope>
    <source>
        <strain evidence="1">QDHG01</strain>
    </source>
</reference>
<evidence type="ECO:0000313" key="2">
    <source>
        <dbReference type="Proteomes" id="UP000785679"/>
    </source>
</evidence>
<gene>
    <name evidence="1" type="ORF">FGO68_gene15034</name>
</gene>
<organism evidence="1 2">
    <name type="scientific">Halteria grandinella</name>
    <dbReference type="NCBI Taxonomy" id="5974"/>
    <lineage>
        <taxon>Eukaryota</taxon>
        <taxon>Sar</taxon>
        <taxon>Alveolata</taxon>
        <taxon>Ciliophora</taxon>
        <taxon>Intramacronucleata</taxon>
        <taxon>Spirotrichea</taxon>
        <taxon>Stichotrichia</taxon>
        <taxon>Sporadotrichida</taxon>
        <taxon>Halteriidae</taxon>
        <taxon>Halteria</taxon>
    </lineage>
</organism>
<dbReference type="Pfam" id="PF19452">
    <property type="entry name" value="DUF5990"/>
    <property type="match status" value="1"/>
</dbReference>
<comment type="caution">
    <text evidence="1">The sequence shown here is derived from an EMBL/GenBank/DDBJ whole genome shotgun (WGS) entry which is preliminary data.</text>
</comment>
<sequence length="154" mass="16979">MKRENTSPKKEADVRLRIVLVDPPPGVDFGVQEGKGNDYTTIQKQRSKGADLTFEFTVTVKDNRDDGLPNFLGPLTHGPTTGRFIYIDIGTYAGQLDSCWDRRLKIPLGGITWEMIEKASTQMLVEARLPGTGKDGGPSCATVQPIDGWKVSER</sequence>
<dbReference type="EMBL" id="RRYP01029745">
    <property type="protein sequence ID" value="TNV71590.1"/>
    <property type="molecule type" value="Genomic_DNA"/>
</dbReference>
<protein>
    <submittedName>
        <fullName evidence="1">Uncharacterized protein</fullName>
    </submittedName>
</protein>
<dbReference type="InterPro" id="IPR046032">
    <property type="entry name" value="DUF5990"/>
</dbReference>
<name>A0A8J8NBU6_HALGN</name>
<keyword evidence="2" id="KW-1185">Reference proteome</keyword>
<dbReference type="AlphaFoldDB" id="A0A8J8NBU6"/>
<proteinExistence type="predicted"/>
<evidence type="ECO:0000313" key="1">
    <source>
        <dbReference type="EMBL" id="TNV71590.1"/>
    </source>
</evidence>
<dbReference type="Proteomes" id="UP000785679">
    <property type="component" value="Unassembled WGS sequence"/>
</dbReference>